<evidence type="ECO:0000313" key="2">
    <source>
        <dbReference type="EMBL" id="KAJ7413670.1"/>
    </source>
</evidence>
<sequence>MGRDTPLGLVLTNEEELFRAVVVLGSLSCSTHEMVEFRISRMNRMTSLQTTALDSRRANTGLLRDLPGGIPWDTVLGRAAIQDTPLTAMDLILQAQEQSIYTSWKPSCSGRDLHGWIRTSQLNSEIKEKYTRVGPRTGDPGGTTSVPEGCAATQKYGQAGKKRPTGISKFTKEKHRLPAPTPAVLRPGLDKPSPYNTRTPHFCLLSFLN</sequence>
<keyword evidence="3" id="KW-1185">Reference proteome</keyword>
<evidence type="ECO:0000256" key="1">
    <source>
        <dbReference type="SAM" id="MobiDB-lite"/>
    </source>
</evidence>
<gene>
    <name evidence="2" type="ORF">WISP_88886</name>
</gene>
<dbReference type="Proteomes" id="UP001145742">
    <property type="component" value="Unassembled WGS sequence"/>
</dbReference>
<proteinExistence type="predicted"/>
<organism evidence="2 3">
    <name type="scientific">Willisornis vidua</name>
    <name type="common">Xingu scale-backed antbird</name>
    <dbReference type="NCBI Taxonomy" id="1566151"/>
    <lineage>
        <taxon>Eukaryota</taxon>
        <taxon>Metazoa</taxon>
        <taxon>Chordata</taxon>
        <taxon>Craniata</taxon>
        <taxon>Vertebrata</taxon>
        <taxon>Euteleostomi</taxon>
        <taxon>Archelosauria</taxon>
        <taxon>Archosauria</taxon>
        <taxon>Dinosauria</taxon>
        <taxon>Saurischia</taxon>
        <taxon>Theropoda</taxon>
        <taxon>Coelurosauria</taxon>
        <taxon>Aves</taxon>
        <taxon>Neognathae</taxon>
        <taxon>Neoaves</taxon>
        <taxon>Telluraves</taxon>
        <taxon>Australaves</taxon>
        <taxon>Passeriformes</taxon>
        <taxon>Thamnophilidae</taxon>
        <taxon>Willisornis</taxon>
    </lineage>
</organism>
<accession>A0ABQ9D266</accession>
<feature type="region of interest" description="Disordered" evidence="1">
    <location>
        <begin position="156"/>
        <end position="192"/>
    </location>
</feature>
<evidence type="ECO:0000313" key="3">
    <source>
        <dbReference type="Proteomes" id="UP001145742"/>
    </source>
</evidence>
<reference evidence="2" key="1">
    <citation type="submission" date="2019-10" db="EMBL/GenBank/DDBJ databases">
        <authorList>
            <person name="Soares A.E.R."/>
            <person name="Aleixo A."/>
            <person name="Schneider P."/>
            <person name="Miyaki C.Y."/>
            <person name="Schneider M.P."/>
            <person name="Mello C."/>
            <person name="Vasconcelos A.T.R."/>
        </authorList>
    </citation>
    <scope>NUCLEOTIDE SEQUENCE</scope>
    <source>
        <tissue evidence="2">Muscle</tissue>
    </source>
</reference>
<comment type="caution">
    <text evidence="2">The sequence shown here is derived from an EMBL/GenBank/DDBJ whole genome shotgun (WGS) entry which is preliminary data.</text>
</comment>
<name>A0ABQ9D266_9PASS</name>
<dbReference type="EMBL" id="WHWB01034129">
    <property type="protein sequence ID" value="KAJ7413670.1"/>
    <property type="molecule type" value="Genomic_DNA"/>
</dbReference>
<protein>
    <submittedName>
        <fullName evidence="2">Uncharacterized protein</fullName>
    </submittedName>
</protein>